<dbReference type="InterPro" id="IPR027417">
    <property type="entry name" value="P-loop_NTPase"/>
</dbReference>
<evidence type="ECO:0000256" key="7">
    <source>
        <dbReference type="ARBA" id="ARBA00022741"/>
    </source>
</evidence>
<dbReference type="GO" id="GO:0006281">
    <property type="term" value="P:DNA repair"/>
    <property type="evidence" value="ECO:0007669"/>
    <property type="project" value="UniProtKB-KW"/>
</dbReference>
<dbReference type="OMA" id="ETYMFEK"/>
<dbReference type="CDD" id="cd18808">
    <property type="entry name" value="SF1_C_Upf1"/>
    <property type="match status" value="1"/>
</dbReference>
<dbReference type="SUPFAM" id="SSF52540">
    <property type="entry name" value="P-loop containing nucleoside triphosphate hydrolases"/>
    <property type="match status" value="1"/>
</dbReference>
<dbReference type="Gene3D" id="3.90.320.10">
    <property type="match status" value="1"/>
</dbReference>
<keyword evidence="12 19" id="KW-0408">Iron</keyword>
<evidence type="ECO:0000313" key="24">
    <source>
        <dbReference type="EMBL" id="EDW27140.1"/>
    </source>
</evidence>
<dbReference type="InterPro" id="IPR045055">
    <property type="entry name" value="DNA2/NAM7-like"/>
</dbReference>
<keyword evidence="19" id="KW-0158">Chromosome</keyword>
<dbReference type="GO" id="GO:0016887">
    <property type="term" value="F:ATP hydrolysis activity"/>
    <property type="evidence" value="ECO:0007669"/>
    <property type="project" value="RHEA"/>
</dbReference>
<dbReference type="InterPro" id="IPR041677">
    <property type="entry name" value="DNA2/NAM7_AAA_11"/>
</dbReference>
<evidence type="ECO:0000256" key="6">
    <source>
        <dbReference type="ARBA" id="ARBA00022723"/>
    </source>
</evidence>
<dbReference type="AlphaFoldDB" id="B4GWQ6"/>
<dbReference type="GO" id="GO:0005737">
    <property type="term" value="C:cytoplasm"/>
    <property type="evidence" value="ECO:0007669"/>
    <property type="project" value="TreeGrafter"/>
</dbReference>
<keyword evidence="4 19" id="KW-0235">DNA replication</keyword>
<keyword evidence="11 19" id="KW-0067">ATP-binding</keyword>
<keyword evidence="17 19" id="KW-0511">Multifunctional enzyme</keyword>
<dbReference type="PANTHER" id="PTHR10887:SF433">
    <property type="entry name" value="DNA REPLICATION ATP-DEPENDENT HELICASE_NUCLEASE DNA2"/>
    <property type="match status" value="1"/>
</dbReference>
<evidence type="ECO:0000313" key="25">
    <source>
        <dbReference type="Proteomes" id="UP000008744"/>
    </source>
</evidence>
<dbReference type="PhylomeDB" id="B4GWQ6"/>
<name>B4GWQ6_DROPE</name>
<dbReference type="GO" id="GO:0033567">
    <property type="term" value="P:DNA replication, Okazaki fragment processing"/>
    <property type="evidence" value="ECO:0007669"/>
    <property type="project" value="UniProtKB-UniRule"/>
</dbReference>
<dbReference type="Pfam" id="PF08696">
    <property type="entry name" value="Dna2"/>
    <property type="match status" value="1"/>
</dbReference>
<dbReference type="InterPro" id="IPR014808">
    <property type="entry name" value="DNA_replication_fac_Dna2_N"/>
</dbReference>
<evidence type="ECO:0000256" key="18">
    <source>
        <dbReference type="ARBA" id="ARBA00047995"/>
    </source>
</evidence>
<dbReference type="CDD" id="cd22318">
    <property type="entry name" value="DNA2_N-like"/>
    <property type="match status" value="1"/>
</dbReference>
<dbReference type="InterPro" id="IPR011604">
    <property type="entry name" value="PDDEXK-like_dom_sf"/>
</dbReference>
<dbReference type="InterPro" id="IPR047187">
    <property type="entry name" value="SF1_C_Upf1"/>
</dbReference>
<dbReference type="GO" id="GO:0003677">
    <property type="term" value="F:DNA binding"/>
    <property type="evidence" value="ECO:0007669"/>
    <property type="project" value="UniProtKB-UniRule"/>
</dbReference>
<keyword evidence="15 19" id="KW-0234">DNA repair</keyword>
<dbReference type="Proteomes" id="UP000008744">
    <property type="component" value="Unassembled WGS sequence"/>
</dbReference>
<dbReference type="GO" id="GO:0005524">
    <property type="term" value="F:ATP binding"/>
    <property type="evidence" value="ECO:0007669"/>
    <property type="project" value="UniProtKB-UniRule"/>
</dbReference>
<feature type="region of interest" description="Disordered" evidence="20">
    <location>
        <begin position="1"/>
        <end position="27"/>
    </location>
</feature>
<dbReference type="PANTHER" id="PTHR10887">
    <property type="entry name" value="DNA2/NAM7 HELICASE FAMILY"/>
    <property type="match status" value="1"/>
</dbReference>
<comment type="subcellular location">
    <subcellularLocation>
        <location evidence="19">Nucleus</location>
    </subcellularLocation>
    <subcellularLocation>
        <location evidence="19">Chromosome</location>
    </subcellularLocation>
</comment>
<feature type="domain" description="DNA replication factor Dna2 N-terminal" evidence="21">
    <location>
        <begin position="103"/>
        <end position="301"/>
    </location>
</feature>
<comment type="catalytic activity">
    <reaction evidence="18 19">
        <text>ATP + H2O = ADP + phosphate + H(+)</text>
        <dbReference type="Rhea" id="RHEA:13065"/>
        <dbReference type="ChEBI" id="CHEBI:15377"/>
        <dbReference type="ChEBI" id="CHEBI:15378"/>
        <dbReference type="ChEBI" id="CHEBI:30616"/>
        <dbReference type="ChEBI" id="CHEBI:43474"/>
        <dbReference type="ChEBI" id="CHEBI:456216"/>
        <dbReference type="EC" id="3.6.4.12"/>
    </reaction>
</comment>
<feature type="domain" description="DNA2/NAM7 helicase-like C-terminal" evidence="23">
    <location>
        <begin position="767"/>
        <end position="881"/>
    </location>
</feature>
<evidence type="ECO:0000256" key="2">
    <source>
        <dbReference type="ARBA" id="ARBA00007913"/>
    </source>
</evidence>
<evidence type="ECO:0000256" key="4">
    <source>
        <dbReference type="ARBA" id="ARBA00022705"/>
    </source>
</evidence>
<keyword evidence="6 19" id="KW-0479">Metal-binding</keyword>
<dbReference type="EMBL" id="CH479194">
    <property type="protein sequence ID" value="EDW27140.1"/>
    <property type="molecule type" value="Genomic_DNA"/>
</dbReference>
<keyword evidence="13 19" id="KW-0411">Iron-sulfur</keyword>
<dbReference type="GO" id="GO:0005634">
    <property type="term" value="C:nucleus"/>
    <property type="evidence" value="ECO:0007669"/>
    <property type="project" value="UniProtKB-SubCell"/>
</dbReference>
<dbReference type="eggNOG" id="KOG1805">
    <property type="taxonomic scope" value="Eukaryota"/>
</dbReference>
<dbReference type="GO" id="GO:0046872">
    <property type="term" value="F:metal ion binding"/>
    <property type="evidence" value="ECO:0007669"/>
    <property type="project" value="UniProtKB-UniRule"/>
</dbReference>
<keyword evidence="14 19" id="KW-0238">DNA-binding</keyword>
<evidence type="ECO:0000256" key="16">
    <source>
        <dbReference type="ARBA" id="ARBA00023242"/>
    </source>
</evidence>
<evidence type="ECO:0000256" key="17">
    <source>
        <dbReference type="ARBA" id="ARBA00023268"/>
    </source>
</evidence>
<evidence type="ECO:0000259" key="22">
    <source>
        <dbReference type="Pfam" id="PF13086"/>
    </source>
</evidence>
<dbReference type="Gene3D" id="3.40.50.300">
    <property type="entry name" value="P-loop containing nucleotide triphosphate hydrolases"/>
    <property type="match status" value="2"/>
</dbReference>
<sequence length="930" mass="105620">MSTPKRVLTPSKENRSASPGTSQAQVKKFKNDKDLCDDWENQCWDDDMDFDASALEAAMDAAVSPHKLDLSIWQRCVIEDFEMDMKSYNVRLLVKKSPGLAEDPETAECLVHSPWNMCDMKKGDIVSLLAKWQPSQNVYVIDKEDGFCVTNPDFLVSGTTVMGSLFCRRKTVLQERFRGLHWNNRVMIIGTLVHELFQRVVSEQHYTRSHVKTILNYMLQSPSLAQSLYAGDLTEDEVINDLQRFVDPIVRFAKQYVLGETPVIPSPVNFRGRIERIENTEENLWVPQLGLKGKVDVSVSVTTANDPIPLELKTGRSTFSMEHTGQLILYQMMHSALGVETRSGLLLYLRENMMREVFRQAQRDARSDHDAQRSGKYLVKEDIEDLYLPEPIHHHSACTQCEYRTLCASYAKWDNILRLGDSHSMKILMPTLLEHLADEDQEFFHHWLGILALEDKHSRASFKQHSIWTDDPVSRQQQGRAIAQLKLYPSQLALETDGRFEQNLELAREVDPSIQLHLSGFDVGEYVVISTESRMAVASGIIVSLECRRLTVALDRDLKPQYAKETFIMDKHDSQTFSTFNYTNLGMLLAPTLRAKQLRSIIVALDPPLPFDSLPDIILTEGLHILQYLNKQQNEAVMHCLSSNTHFLIKGLPGTGKTQTLVALVRMLHLLNLSVLITAHTHSAVDNLMNRLMAYGLPMLRLGQSARINDCLEEISEANVTRRCRTVDSLTRVLETPAIVGVTCLGTGHAVFRNRTFDYCIVDEATQVTPNTCEVGVVMNLLLQLQLAEYDLSTVGVIAPYRAQVELLRRLGGRLDSRVEFNTVDQYQGRDKNIIIYSCTKTGRDPTEKKRCRAAEILEDKRRLTVAITRAKQKLIILGDVTCLKNYGPFNSLFQNVPAKCFLPLIEGRLEFAWKCLHTDLNRLVEPLVN</sequence>
<accession>B4GWQ6</accession>
<dbReference type="GO" id="GO:0051539">
    <property type="term" value="F:4 iron, 4 sulfur cluster binding"/>
    <property type="evidence" value="ECO:0007669"/>
    <property type="project" value="UniProtKB-UniRule"/>
</dbReference>
<keyword evidence="9 19" id="KW-0378">Hydrolase</keyword>
<evidence type="ECO:0000259" key="23">
    <source>
        <dbReference type="Pfam" id="PF13087"/>
    </source>
</evidence>
<dbReference type="OrthoDB" id="306218at2759"/>
<feature type="domain" description="DNA2/NAM7 helicase helicase" evidence="22">
    <location>
        <begin position="629"/>
        <end position="724"/>
    </location>
</feature>
<keyword evidence="25" id="KW-1185">Reference proteome</keyword>
<dbReference type="Pfam" id="PF13087">
    <property type="entry name" value="AAA_12"/>
    <property type="match status" value="1"/>
</dbReference>
<evidence type="ECO:0000256" key="9">
    <source>
        <dbReference type="ARBA" id="ARBA00022801"/>
    </source>
</evidence>
<evidence type="ECO:0000256" key="14">
    <source>
        <dbReference type="ARBA" id="ARBA00023125"/>
    </source>
</evidence>
<dbReference type="GO" id="GO:0017116">
    <property type="term" value="F:single-stranded DNA helicase activity"/>
    <property type="evidence" value="ECO:0007669"/>
    <property type="project" value="UniProtKB-UniRule"/>
</dbReference>
<keyword evidence="7 19" id="KW-0547">Nucleotide-binding</keyword>
<keyword evidence="5 19" id="KW-0540">Nuclease</keyword>
<dbReference type="HOGENOM" id="CLU_001666_2_0_1"/>
<proteinExistence type="inferred from homology"/>
<keyword evidence="10 19" id="KW-0347">Helicase</keyword>
<evidence type="ECO:0000256" key="12">
    <source>
        <dbReference type="ARBA" id="ARBA00023004"/>
    </source>
</evidence>
<evidence type="ECO:0000256" key="19">
    <source>
        <dbReference type="RuleBase" id="RU367041"/>
    </source>
</evidence>
<evidence type="ECO:0000256" key="20">
    <source>
        <dbReference type="SAM" id="MobiDB-lite"/>
    </source>
</evidence>
<evidence type="ECO:0000256" key="8">
    <source>
        <dbReference type="ARBA" id="ARBA00022763"/>
    </source>
</evidence>
<dbReference type="EC" id="3.6.4.12" evidence="19"/>
<keyword evidence="8 19" id="KW-0227">DNA damage</keyword>
<reference evidence="24 25" key="1">
    <citation type="journal article" date="2007" name="Nature">
        <title>Evolution of genes and genomes on the Drosophila phylogeny.</title>
        <authorList>
            <consortium name="Drosophila 12 Genomes Consortium"/>
            <person name="Clark A.G."/>
            <person name="Eisen M.B."/>
            <person name="Smith D.R."/>
            <person name="Bergman C.M."/>
            <person name="Oliver B."/>
            <person name="Markow T.A."/>
            <person name="Kaufman T.C."/>
            <person name="Kellis M."/>
            <person name="Gelbart W."/>
            <person name="Iyer V.N."/>
            <person name="Pollard D.A."/>
            <person name="Sackton T.B."/>
            <person name="Larracuente A.M."/>
            <person name="Singh N.D."/>
            <person name="Abad J.P."/>
            <person name="Abt D.N."/>
            <person name="Adryan B."/>
            <person name="Aguade M."/>
            <person name="Akashi H."/>
            <person name="Anderson W.W."/>
            <person name="Aquadro C.F."/>
            <person name="Ardell D.H."/>
            <person name="Arguello R."/>
            <person name="Artieri C.G."/>
            <person name="Barbash D.A."/>
            <person name="Barker D."/>
            <person name="Barsanti P."/>
            <person name="Batterham P."/>
            <person name="Batzoglou S."/>
            <person name="Begun D."/>
            <person name="Bhutkar A."/>
            <person name="Blanco E."/>
            <person name="Bosak S.A."/>
            <person name="Bradley R.K."/>
            <person name="Brand A.D."/>
            <person name="Brent M.R."/>
            <person name="Brooks A.N."/>
            <person name="Brown R.H."/>
            <person name="Butlin R.K."/>
            <person name="Caggese C."/>
            <person name="Calvi B.R."/>
            <person name="Bernardo de Carvalho A."/>
            <person name="Caspi A."/>
            <person name="Castrezana S."/>
            <person name="Celniker S.E."/>
            <person name="Chang J.L."/>
            <person name="Chapple C."/>
            <person name="Chatterji S."/>
            <person name="Chinwalla A."/>
            <person name="Civetta A."/>
            <person name="Clifton S.W."/>
            <person name="Comeron J.M."/>
            <person name="Costello J.C."/>
            <person name="Coyne J.A."/>
            <person name="Daub J."/>
            <person name="David R.G."/>
            <person name="Delcher A.L."/>
            <person name="Delehaunty K."/>
            <person name="Do C.B."/>
            <person name="Ebling H."/>
            <person name="Edwards K."/>
            <person name="Eickbush T."/>
            <person name="Evans J.D."/>
            <person name="Filipski A."/>
            <person name="Findeiss S."/>
            <person name="Freyhult E."/>
            <person name="Fulton L."/>
            <person name="Fulton R."/>
            <person name="Garcia A.C."/>
            <person name="Gardiner A."/>
            <person name="Garfield D.A."/>
            <person name="Garvin B.E."/>
            <person name="Gibson G."/>
            <person name="Gilbert D."/>
            <person name="Gnerre S."/>
            <person name="Godfrey J."/>
            <person name="Good R."/>
            <person name="Gotea V."/>
            <person name="Gravely B."/>
            <person name="Greenberg A.J."/>
            <person name="Griffiths-Jones S."/>
            <person name="Gross S."/>
            <person name="Guigo R."/>
            <person name="Gustafson E.A."/>
            <person name="Haerty W."/>
            <person name="Hahn M.W."/>
            <person name="Halligan D.L."/>
            <person name="Halpern A.L."/>
            <person name="Halter G.M."/>
            <person name="Han M.V."/>
            <person name="Heger A."/>
            <person name="Hillier L."/>
            <person name="Hinrichs A.S."/>
            <person name="Holmes I."/>
            <person name="Hoskins R.A."/>
            <person name="Hubisz M.J."/>
            <person name="Hultmark D."/>
            <person name="Huntley M.A."/>
            <person name="Jaffe D.B."/>
            <person name="Jagadeeshan S."/>
            <person name="Jeck W.R."/>
            <person name="Johnson J."/>
            <person name="Jones C.D."/>
            <person name="Jordan W.C."/>
            <person name="Karpen G.H."/>
            <person name="Kataoka E."/>
            <person name="Keightley P.D."/>
            <person name="Kheradpour P."/>
            <person name="Kirkness E.F."/>
            <person name="Koerich L.B."/>
            <person name="Kristiansen K."/>
            <person name="Kudrna D."/>
            <person name="Kulathinal R.J."/>
            <person name="Kumar S."/>
            <person name="Kwok R."/>
            <person name="Lander E."/>
            <person name="Langley C.H."/>
            <person name="Lapoint R."/>
            <person name="Lazzaro B.P."/>
            <person name="Lee S.J."/>
            <person name="Levesque L."/>
            <person name="Li R."/>
            <person name="Lin C.F."/>
            <person name="Lin M.F."/>
            <person name="Lindblad-Toh K."/>
            <person name="Llopart A."/>
            <person name="Long M."/>
            <person name="Low L."/>
            <person name="Lozovsky E."/>
            <person name="Lu J."/>
            <person name="Luo M."/>
            <person name="Machado C.A."/>
            <person name="Makalowski W."/>
            <person name="Marzo M."/>
            <person name="Matsuda M."/>
            <person name="Matzkin L."/>
            <person name="McAllister B."/>
            <person name="McBride C.S."/>
            <person name="McKernan B."/>
            <person name="McKernan K."/>
            <person name="Mendez-Lago M."/>
            <person name="Minx P."/>
            <person name="Mollenhauer M.U."/>
            <person name="Montooth K."/>
            <person name="Mount S.M."/>
            <person name="Mu X."/>
            <person name="Myers E."/>
            <person name="Negre B."/>
            <person name="Newfeld S."/>
            <person name="Nielsen R."/>
            <person name="Noor M.A."/>
            <person name="O'Grady P."/>
            <person name="Pachter L."/>
            <person name="Papaceit M."/>
            <person name="Parisi M.J."/>
            <person name="Parisi M."/>
            <person name="Parts L."/>
            <person name="Pedersen J.S."/>
            <person name="Pesole G."/>
            <person name="Phillippy A.M."/>
            <person name="Ponting C.P."/>
            <person name="Pop M."/>
            <person name="Porcelli D."/>
            <person name="Powell J.R."/>
            <person name="Prohaska S."/>
            <person name="Pruitt K."/>
            <person name="Puig M."/>
            <person name="Quesneville H."/>
            <person name="Ram K.R."/>
            <person name="Rand D."/>
            <person name="Rasmussen M.D."/>
            <person name="Reed L.K."/>
            <person name="Reenan R."/>
            <person name="Reily A."/>
            <person name="Remington K.A."/>
            <person name="Rieger T.T."/>
            <person name="Ritchie M.G."/>
            <person name="Robin C."/>
            <person name="Rogers Y.H."/>
            <person name="Rohde C."/>
            <person name="Rozas J."/>
            <person name="Rubenfield M.J."/>
            <person name="Ruiz A."/>
            <person name="Russo S."/>
            <person name="Salzberg S.L."/>
            <person name="Sanchez-Gracia A."/>
            <person name="Saranga D.J."/>
            <person name="Sato H."/>
            <person name="Schaeffer S.W."/>
            <person name="Schatz M.C."/>
            <person name="Schlenke T."/>
            <person name="Schwartz R."/>
            <person name="Segarra C."/>
            <person name="Singh R.S."/>
            <person name="Sirot L."/>
            <person name="Sirota M."/>
            <person name="Sisneros N.B."/>
            <person name="Smith C.D."/>
            <person name="Smith T.F."/>
            <person name="Spieth J."/>
            <person name="Stage D.E."/>
            <person name="Stark A."/>
            <person name="Stephan W."/>
            <person name="Strausberg R.L."/>
            <person name="Strempel S."/>
            <person name="Sturgill D."/>
            <person name="Sutton G."/>
            <person name="Sutton G.G."/>
            <person name="Tao W."/>
            <person name="Teichmann S."/>
            <person name="Tobari Y.N."/>
            <person name="Tomimura Y."/>
            <person name="Tsolas J.M."/>
            <person name="Valente V.L."/>
            <person name="Venter E."/>
            <person name="Venter J.C."/>
            <person name="Vicario S."/>
            <person name="Vieira F.G."/>
            <person name="Vilella A.J."/>
            <person name="Villasante A."/>
            <person name="Walenz B."/>
            <person name="Wang J."/>
            <person name="Wasserman M."/>
            <person name="Watts T."/>
            <person name="Wilson D."/>
            <person name="Wilson R.K."/>
            <person name="Wing R.A."/>
            <person name="Wolfner M.F."/>
            <person name="Wong A."/>
            <person name="Wong G.K."/>
            <person name="Wu C.I."/>
            <person name="Wu G."/>
            <person name="Yamamoto D."/>
            <person name="Yang H.P."/>
            <person name="Yang S.P."/>
            <person name="Yorke J.A."/>
            <person name="Yoshida K."/>
            <person name="Zdobnov E."/>
            <person name="Zhang P."/>
            <person name="Zhang Y."/>
            <person name="Zimin A.V."/>
            <person name="Baldwin J."/>
            <person name="Abdouelleil A."/>
            <person name="Abdulkadir J."/>
            <person name="Abebe A."/>
            <person name="Abera B."/>
            <person name="Abreu J."/>
            <person name="Acer S.C."/>
            <person name="Aftuck L."/>
            <person name="Alexander A."/>
            <person name="An P."/>
            <person name="Anderson E."/>
            <person name="Anderson S."/>
            <person name="Arachi H."/>
            <person name="Azer M."/>
            <person name="Bachantsang P."/>
            <person name="Barry A."/>
            <person name="Bayul T."/>
            <person name="Berlin A."/>
            <person name="Bessette D."/>
            <person name="Bloom T."/>
            <person name="Blye J."/>
            <person name="Boguslavskiy L."/>
            <person name="Bonnet C."/>
            <person name="Boukhgalter B."/>
            <person name="Bourzgui I."/>
            <person name="Brown A."/>
            <person name="Cahill P."/>
            <person name="Channer S."/>
            <person name="Cheshatsang Y."/>
            <person name="Chuda L."/>
            <person name="Citroen M."/>
            <person name="Collymore A."/>
            <person name="Cooke P."/>
            <person name="Costello M."/>
            <person name="D'Aco K."/>
            <person name="Daza R."/>
            <person name="De Haan G."/>
            <person name="DeGray S."/>
            <person name="DeMaso C."/>
            <person name="Dhargay N."/>
            <person name="Dooley K."/>
            <person name="Dooley E."/>
            <person name="Doricent M."/>
            <person name="Dorje P."/>
            <person name="Dorjee K."/>
            <person name="Dupes A."/>
            <person name="Elong R."/>
            <person name="Falk J."/>
            <person name="Farina A."/>
            <person name="Faro S."/>
            <person name="Ferguson D."/>
            <person name="Fisher S."/>
            <person name="Foley C.D."/>
            <person name="Franke A."/>
            <person name="Friedrich D."/>
            <person name="Gadbois L."/>
            <person name="Gearin G."/>
            <person name="Gearin C.R."/>
            <person name="Giannoukos G."/>
            <person name="Goode T."/>
            <person name="Graham J."/>
            <person name="Grandbois E."/>
            <person name="Grewal S."/>
            <person name="Gyaltsen K."/>
            <person name="Hafez N."/>
            <person name="Hagos B."/>
            <person name="Hall J."/>
            <person name="Henson C."/>
            <person name="Hollinger A."/>
            <person name="Honan T."/>
            <person name="Huard M.D."/>
            <person name="Hughes L."/>
            <person name="Hurhula B."/>
            <person name="Husby M.E."/>
            <person name="Kamat A."/>
            <person name="Kanga B."/>
            <person name="Kashin S."/>
            <person name="Khazanovich D."/>
            <person name="Kisner P."/>
            <person name="Lance K."/>
            <person name="Lara M."/>
            <person name="Lee W."/>
            <person name="Lennon N."/>
            <person name="Letendre F."/>
            <person name="LeVine R."/>
            <person name="Lipovsky A."/>
            <person name="Liu X."/>
            <person name="Liu J."/>
            <person name="Liu S."/>
            <person name="Lokyitsang T."/>
            <person name="Lokyitsang Y."/>
            <person name="Lubonja R."/>
            <person name="Lui A."/>
            <person name="MacDonald P."/>
            <person name="Magnisalis V."/>
            <person name="Maru K."/>
            <person name="Matthews C."/>
            <person name="McCusker W."/>
            <person name="McDonough S."/>
            <person name="Mehta T."/>
            <person name="Meldrim J."/>
            <person name="Meneus L."/>
            <person name="Mihai O."/>
            <person name="Mihalev A."/>
            <person name="Mihova T."/>
            <person name="Mittelman R."/>
            <person name="Mlenga V."/>
            <person name="Montmayeur A."/>
            <person name="Mulrain L."/>
            <person name="Navidi A."/>
            <person name="Naylor J."/>
            <person name="Negash T."/>
            <person name="Nguyen T."/>
            <person name="Nguyen N."/>
            <person name="Nicol R."/>
            <person name="Norbu C."/>
            <person name="Norbu N."/>
            <person name="Novod N."/>
            <person name="O'Neill B."/>
            <person name="Osman S."/>
            <person name="Markiewicz E."/>
            <person name="Oyono O.L."/>
            <person name="Patti C."/>
            <person name="Phunkhang P."/>
            <person name="Pierre F."/>
            <person name="Priest M."/>
            <person name="Raghuraman S."/>
            <person name="Rege F."/>
            <person name="Reyes R."/>
            <person name="Rise C."/>
            <person name="Rogov P."/>
            <person name="Ross K."/>
            <person name="Ryan E."/>
            <person name="Settipalli S."/>
            <person name="Shea T."/>
            <person name="Sherpa N."/>
            <person name="Shi L."/>
            <person name="Shih D."/>
            <person name="Sparrow T."/>
            <person name="Spaulding J."/>
            <person name="Stalker J."/>
            <person name="Stange-Thomann N."/>
            <person name="Stavropoulos S."/>
            <person name="Stone C."/>
            <person name="Strader C."/>
            <person name="Tesfaye S."/>
            <person name="Thomson T."/>
            <person name="Thoulutsang Y."/>
            <person name="Thoulutsang D."/>
            <person name="Topham K."/>
            <person name="Topping I."/>
            <person name="Tsamla T."/>
            <person name="Vassiliev H."/>
            <person name="Vo A."/>
            <person name="Wangchuk T."/>
            <person name="Wangdi T."/>
            <person name="Weiand M."/>
            <person name="Wilkinson J."/>
            <person name="Wilson A."/>
            <person name="Yadav S."/>
            <person name="Young G."/>
            <person name="Yu Q."/>
            <person name="Zembek L."/>
            <person name="Zhong D."/>
            <person name="Zimmer A."/>
            <person name="Zwirko Z."/>
            <person name="Jaffe D.B."/>
            <person name="Alvarez P."/>
            <person name="Brockman W."/>
            <person name="Butler J."/>
            <person name="Chin C."/>
            <person name="Gnerre S."/>
            <person name="Grabherr M."/>
            <person name="Kleber M."/>
            <person name="Mauceli E."/>
            <person name="MacCallum I."/>
        </authorList>
    </citation>
    <scope>NUCLEOTIDE SEQUENCE [LARGE SCALE GENOMIC DNA]</scope>
    <source>
        <strain evidence="25">MSH-3 / Tucson 14011-0111.49</strain>
    </source>
</reference>
<dbReference type="Pfam" id="PF13086">
    <property type="entry name" value="AAA_11"/>
    <property type="match status" value="1"/>
</dbReference>
<evidence type="ECO:0000256" key="11">
    <source>
        <dbReference type="ARBA" id="ARBA00022840"/>
    </source>
</evidence>
<evidence type="ECO:0000256" key="3">
    <source>
        <dbReference type="ARBA" id="ARBA00022485"/>
    </source>
</evidence>
<evidence type="ECO:0000256" key="1">
    <source>
        <dbReference type="ARBA" id="ARBA00001966"/>
    </source>
</evidence>
<protein>
    <recommendedName>
        <fullName evidence="19">DNA replication ATP-dependent helicase/nuclease</fullName>
        <ecNumber evidence="19">3.1.-.-</ecNumber>
        <ecNumber evidence="19">3.6.4.12</ecNumber>
    </recommendedName>
</protein>
<feature type="compositionally biased region" description="Polar residues" evidence="20">
    <location>
        <begin position="16"/>
        <end position="25"/>
    </location>
</feature>
<evidence type="ECO:0000256" key="15">
    <source>
        <dbReference type="ARBA" id="ARBA00023204"/>
    </source>
</evidence>
<evidence type="ECO:0000259" key="21">
    <source>
        <dbReference type="Pfam" id="PF08696"/>
    </source>
</evidence>
<dbReference type="STRING" id="7234.B4GWQ6"/>
<dbReference type="InterPro" id="IPR041679">
    <property type="entry name" value="DNA2/NAM7-like_C"/>
</dbReference>
<keyword evidence="16 19" id="KW-0539">Nucleus</keyword>
<dbReference type="GO" id="GO:0071932">
    <property type="term" value="P:replication fork reversal"/>
    <property type="evidence" value="ECO:0007669"/>
    <property type="project" value="TreeGrafter"/>
</dbReference>
<dbReference type="GO" id="GO:0005694">
    <property type="term" value="C:chromosome"/>
    <property type="evidence" value="ECO:0007669"/>
    <property type="project" value="UniProtKB-SubCell"/>
</dbReference>
<evidence type="ECO:0000256" key="10">
    <source>
        <dbReference type="ARBA" id="ARBA00022806"/>
    </source>
</evidence>
<organism evidence="25">
    <name type="scientific">Drosophila persimilis</name>
    <name type="common">Fruit fly</name>
    <dbReference type="NCBI Taxonomy" id="7234"/>
    <lineage>
        <taxon>Eukaryota</taxon>
        <taxon>Metazoa</taxon>
        <taxon>Ecdysozoa</taxon>
        <taxon>Arthropoda</taxon>
        <taxon>Hexapoda</taxon>
        <taxon>Insecta</taxon>
        <taxon>Pterygota</taxon>
        <taxon>Neoptera</taxon>
        <taxon>Endopterygota</taxon>
        <taxon>Diptera</taxon>
        <taxon>Brachycera</taxon>
        <taxon>Muscomorpha</taxon>
        <taxon>Ephydroidea</taxon>
        <taxon>Drosophilidae</taxon>
        <taxon>Drosophila</taxon>
        <taxon>Sophophora</taxon>
    </lineage>
</organism>
<dbReference type="EC" id="3.1.-.-" evidence="19"/>
<comment type="cofactor">
    <cofactor evidence="1">
        <name>[4Fe-4S] cluster</name>
        <dbReference type="ChEBI" id="CHEBI:49883"/>
    </cofactor>
</comment>
<keyword evidence="3 19" id="KW-0004">4Fe-4S</keyword>
<dbReference type="GO" id="GO:0017108">
    <property type="term" value="F:5'-flap endonuclease activity"/>
    <property type="evidence" value="ECO:0007669"/>
    <property type="project" value="UniProtKB-UniRule"/>
</dbReference>
<evidence type="ECO:0000256" key="13">
    <source>
        <dbReference type="ARBA" id="ARBA00023014"/>
    </source>
</evidence>
<evidence type="ECO:0000256" key="5">
    <source>
        <dbReference type="ARBA" id="ARBA00022722"/>
    </source>
</evidence>
<comment type="function">
    <text evidence="19">Key enzyme involved in DNA replication and DNA repair. Involved in Okazaki fragments processing by cleaving long flaps that escape FEN1: flaps that are longer than 27 nucleotides are coated by replication protein A complex (RPA), leading to recruit DNA2 which cleaves the flap until it is too short to bind RPA and becomes a substrate for FEN1. Also involved in 5'-end resection of DNA during double-strand break (DSB) repair by mediating the cleavage of 5'-ssDNA.</text>
</comment>
<gene>
    <name evidence="24" type="primary">Dper\GL16389</name>
    <name evidence="24" type="ORF">Dper_GL16389</name>
</gene>
<comment type="similarity">
    <text evidence="2 19">Belongs to the DNA2/NAM7 helicase family.</text>
</comment>